<proteinExistence type="predicted"/>
<dbReference type="EMBL" id="JAZDDF010000006">
    <property type="protein sequence ID" value="MEE1973361.1"/>
    <property type="molecule type" value="Genomic_DNA"/>
</dbReference>
<reference evidence="1 3" key="1">
    <citation type="submission" date="2019-09" db="EMBL/GenBank/DDBJ databases">
        <authorList>
            <person name="Khan S.A."/>
            <person name="Jeon C.O."/>
            <person name="Chun B.H."/>
            <person name="Jeong S.E."/>
        </authorList>
    </citation>
    <scope>NUCLEOTIDE SEQUENCE [LARGE SCALE GENOMIC DNA]</scope>
    <source>
        <strain evidence="1 3">KCTC 42508</strain>
    </source>
</reference>
<dbReference type="SUPFAM" id="SSF47226">
    <property type="entry name" value="Histidine-containing phosphotransfer domain, HPT domain"/>
    <property type="match status" value="1"/>
</dbReference>
<evidence type="ECO:0000313" key="1">
    <source>
        <dbReference type="EMBL" id="KAA2216645.1"/>
    </source>
</evidence>
<dbReference type="Proteomes" id="UP000323188">
    <property type="component" value="Unassembled WGS sequence"/>
</dbReference>
<gene>
    <name evidence="1" type="ORF">F0361_11645</name>
    <name evidence="2" type="ORF">V1H85_12940</name>
</gene>
<evidence type="ECO:0000313" key="2">
    <source>
        <dbReference type="EMBL" id="MEE1973361.1"/>
    </source>
</evidence>
<keyword evidence="4" id="KW-1185">Reference proteome</keyword>
<dbReference type="GO" id="GO:0000160">
    <property type="term" value="P:phosphorelay signal transduction system"/>
    <property type="evidence" value="ECO:0007669"/>
    <property type="project" value="InterPro"/>
</dbReference>
<comment type="caution">
    <text evidence="1">The sequence shown here is derived from an EMBL/GenBank/DDBJ whole genome shotgun (WGS) entry which is preliminary data.</text>
</comment>
<accession>A0A5B2TSM3</accession>
<evidence type="ECO:0000313" key="3">
    <source>
        <dbReference type="Proteomes" id="UP000323188"/>
    </source>
</evidence>
<dbReference type="Gene3D" id="1.20.120.160">
    <property type="entry name" value="HPT domain"/>
    <property type="match status" value="1"/>
</dbReference>
<organism evidence="1 3">
    <name type="scientific">Maribacter flavus</name>
    <dbReference type="NCBI Taxonomy" id="1658664"/>
    <lineage>
        <taxon>Bacteria</taxon>
        <taxon>Pseudomonadati</taxon>
        <taxon>Bacteroidota</taxon>
        <taxon>Flavobacteriia</taxon>
        <taxon>Flavobacteriales</taxon>
        <taxon>Flavobacteriaceae</taxon>
        <taxon>Maribacter</taxon>
    </lineage>
</organism>
<evidence type="ECO:0000313" key="4">
    <source>
        <dbReference type="Proteomes" id="UP001343698"/>
    </source>
</evidence>
<dbReference type="AlphaFoldDB" id="A0A5B2TSM3"/>
<dbReference type="Proteomes" id="UP001343698">
    <property type="component" value="Unassembled WGS sequence"/>
</dbReference>
<reference evidence="2 4" key="2">
    <citation type="submission" date="2024-01" db="EMBL/GenBank/DDBJ databases">
        <title>Maribacter spp. originated from different algae showed divergent polysaccharides utilization ability.</title>
        <authorList>
            <person name="Wang H."/>
            <person name="Wu Y."/>
        </authorList>
    </citation>
    <scope>NUCLEOTIDE SEQUENCE [LARGE SCALE GENOMIC DNA]</scope>
    <source>
        <strain evidence="2 4">KPT27_14</strain>
    </source>
</reference>
<sequence>MTEQPNLEYINQLSGDDMDFKQQFITILKEEFPLEKEVYYDHVENARLKQTADIVHKIKHKFNILGLHNSYEVAVRYEKELLEGRTNSETEFKSILKKVETYLDII</sequence>
<dbReference type="RefSeq" id="WP_154918778.1">
    <property type="nucleotide sequence ID" value="NZ_JAZDDF010000006.1"/>
</dbReference>
<protein>
    <submittedName>
        <fullName evidence="1">Hpt domain-containing protein</fullName>
    </submittedName>
</protein>
<dbReference type="InterPro" id="IPR036641">
    <property type="entry name" value="HPT_dom_sf"/>
</dbReference>
<dbReference type="EMBL" id="VUOE01000002">
    <property type="protein sequence ID" value="KAA2216645.1"/>
    <property type="molecule type" value="Genomic_DNA"/>
</dbReference>
<name>A0A5B2TSM3_9FLAO</name>